<dbReference type="AlphaFoldDB" id="A0A9P6XCP9"/>
<evidence type="ECO:0000256" key="2">
    <source>
        <dbReference type="ARBA" id="ARBA00006498"/>
    </source>
</evidence>
<evidence type="ECO:0000256" key="3">
    <source>
        <dbReference type="ARBA" id="ARBA00022448"/>
    </source>
</evidence>
<dbReference type="Pfam" id="PF02320">
    <property type="entry name" value="UCR_hinge"/>
    <property type="match status" value="1"/>
</dbReference>
<evidence type="ECO:0000256" key="7">
    <source>
        <dbReference type="ARBA" id="ARBA00023128"/>
    </source>
</evidence>
<dbReference type="GO" id="GO:0006122">
    <property type="term" value="P:mitochondrial electron transport, ubiquinol to cytochrome c"/>
    <property type="evidence" value="ECO:0007669"/>
    <property type="project" value="InterPro"/>
</dbReference>
<evidence type="ECO:0000256" key="9">
    <source>
        <dbReference type="ARBA" id="ARBA00023157"/>
    </source>
</evidence>
<dbReference type="FunFam" id="1.10.287.20:FF:000001">
    <property type="entry name" value="Cytochrome b-c1 complex subunit 6"/>
    <property type="match status" value="1"/>
</dbReference>
<keyword evidence="6" id="KW-0249">Electron transport</keyword>
<evidence type="ECO:0000313" key="13">
    <source>
        <dbReference type="Proteomes" id="UP000716291"/>
    </source>
</evidence>
<feature type="region of interest" description="Disordered" evidence="10">
    <location>
        <begin position="14"/>
        <end position="50"/>
    </location>
</feature>
<comment type="similarity">
    <text evidence="2">Belongs to the UQCRH/QCR6 family.</text>
</comment>
<evidence type="ECO:0000256" key="10">
    <source>
        <dbReference type="SAM" id="MobiDB-lite"/>
    </source>
</evidence>
<proteinExistence type="inferred from homology"/>
<evidence type="ECO:0000256" key="8">
    <source>
        <dbReference type="ARBA" id="ARBA00023136"/>
    </source>
</evidence>
<evidence type="ECO:0000313" key="12">
    <source>
        <dbReference type="EMBL" id="KAG1310590.1"/>
    </source>
</evidence>
<dbReference type="OrthoDB" id="405848at2759"/>
<dbReference type="GO" id="GO:0005743">
    <property type="term" value="C:mitochondrial inner membrane"/>
    <property type="evidence" value="ECO:0007669"/>
    <property type="project" value="UniProtKB-SubCell"/>
</dbReference>
<evidence type="ECO:0000259" key="11">
    <source>
        <dbReference type="Pfam" id="PF02320"/>
    </source>
</evidence>
<keyword evidence="4" id="KW-0679">Respiratory chain</keyword>
<comment type="subcellular location">
    <subcellularLocation>
        <location evidence="1">Mitochondrion inner membrane</location>
        <topology evidence="1">Peripheral membrane protein</topology>
        <orientation evidence="1">Intermembrane side</orientation>
    </subcellularLocation>
</comment>
<dbReference type="EMBL" id="JAANQT010000488">
    <property type="protein sequence ID" value="KAG1310590.1"/>
    <property type="molecule type" value="Genomic_DNA"/>
</dbReference>
<keyword evidence="5" id="KW-0999">Mitochondrion inner membrane</keyword>
<keyword evidence="8" id="KW-0472">Membrane</keyword>
<evidence type="ECO:0000256" key="5">
    <source>
        <dbReference type="ARBA" id="ARBA00022792"/>
    </source>
</evidence>
<organism evidence="12 13">
    <name type="scientific">Rhizopus oryzae</name>
    <name type="common">Mucormycosis agent</name>
    <name type="synonym">Rhizopus arrhizus var. delemar</name>
    <dbReference type="NCBI Taxonomy" id="64495"/>
    <lineage>
        <taxon>Eukaryota</taxon>
        <taxon>Fungi</taxon>
        <taxon>Fungi incertae sedis</taxon>
        <taxon>Mucoromycota</taxon>
        <taxon>Mucoromycotina</taxon>
        <taxon>Mucoromycetes</taxon>
        <taxon>Mucorales</taxon>
        <taxon>Mucorineae</taxon>
        <taxon>Rhizopodaceae</taxon>
        <taxon>Rhizopus</taxon>
    </lineage>
</organism>
<feature type="domain" description="Ubiquinol-cytochrome C reductase hinge" evidence="11">
    <location>
        <begin position="47"/>
        <end position="106"/>
    </location>
</feature>
<feature type="compositionally biased region" description="Acidic residues" evidence="10">
    <location>
        <begin position="16"/>
        <end position="47"/>
    </location>
</feature>
<dbReference type="Gene3D" id="1.10.287.20">
    <property type="entry name" value="Ubiquinol-cytochrome C reductase hinge domain"/>
    <property type="match status" value="1"/>
</dbReference>
<keyword evidence="9" id="KW-1015">Disulfide bond</keyword>
<comment type="caution">
    <text evidence="12">The sequence shown here is derived from an EMBL/GenBank/DDBJ whole genome shotgun (WGS) entry which is preliminary data.</text>
</comment>
<protein>
    <recommendedName>
        <fullName evidence="11">Ubiquinol-cytochrome C reductase hinge domain-containing protein</fullName>
    </recommendedName>
</protein>
<gene>
    <name evidence="12" type="ORF">G6F64_004453</name>
</gene>
<evidence type="ECO:0000256" key="1">
    <source>
        <dbReference type="ARBA" id="ARBA00004137"/>
    </source>
</evidence>
<name>A0A9P6XCP9_RHIOR</name>
<reference evidence="12" key="1">
    <citation type="journal article" date="2020" name="Microb. Genom.">
        <title>Genetic diversity of clinical and environmental Mucorales isolates obtained from an investigation of mucormycosis cases among solid organ transplant recipients.</title>
        <authorList>
            <person name="Nguyen M.H."/>
            <person name="Kaul D."/>
            <person name="Muto C."/>
            <person name="Cheng S.J."/>
            <person name="Richter R.A."/>
            <person name="Bruno V.M."/>
            <person name="Liu G."/>
            <person name="Beyhan S."/>
            <person name="Sundermann A.J."/>
            <person name="Mounaud S."/>
            <person name="Pasculle A.W."/>
            <person name="Nierman W.C."/>
            <person name="Driscoll E."/>
            <person name="Cumbie R."/>
            <person name="Clancy C.J."/>
            <person name="Dupont C.L."/>
        </authorList>
    </citation>
    <scope>NUCLEOTIDE SEQUENCE</scope>
    <source>
        <strain evidence="12">GL11</strain>
    </source>
</reference>
<dbReference type="InterPro" id="IPR023184">
    <property type="entry name" value="Ubol_cytC_Rdtase_hinge_dom"/>
</dbReference>
<keyword evidence="3" id="KW-0813">Transport</keyword>
<sequence>MGLSEFFSSFVPTVFADEEPVEEQPVEEQPAEEVVEEEEEEEEEPEDPKEAIMEACAEECSALKKHFDECNERVENGSSENCVEEFFHFMHCADECAAPKIFAATK</sequence>
<keyword evidence="13" id="KW-1185">Reference proteome</keyword>
<dbReference type="PANTHER" id="PTHR15336:SF0">
    <property type="entry name" value="CYTOCHROME B-C1 COMPLEX SUBUNIT 6, MITOCHONDRIAL"/>
    <property type="match status" value="1"/>
</dbReference>
<dbReference type="PANTHER" id="PTHR15336">
    <property type="entry name" value="UBIQUINOL-CYTOCHROME C REDUCTASE COMPLEX 7.8 KDA PROTEIN"/>
    <property type="match status" value="1"/>
</dbReference>
<accession>A0A9P6XCP9</accession>
<dbReference type="SUPFAM" id="SSF81531">
    <property type="entry name" value="Non-heme 11 kDa protein of cytochrome bc1 complex (Ubiquinol-cytochrome c reductase)"/>
    <property type="match status" value="1"/>
</dbReference>
<keyword evidence="7" id="KW-0496">Mitochondrion</keyword>
<evidence type="ECO:0000256" key="6">
    <source>
        <dbReference type="ARBA" id="ARBA00022982"/>
    </source>
</evidence>
<dbReference type="InterPro" id="IPR036811">
    <property type="entry name" value="Ubol_cytC_Rdtase_hinge_dom_sf"/>
</dbReference>
<dbReference type="Proteomes" id="UP000716291">
    <property type="component" value="Unassembled WGS sequence"/>
</dbReference>
<evidence type="ECO:0000256" key="4">
    <source>
        <dbReference type="ARBA" id="ARBA00022660"/>
    </source>
</evidence>
<dbReference type="InterPro" id="IPR003422">
    <property type="entry name" value="Cyt_b-c1_6"/>
</dbReference>